<dbReference type="AlphaFoldDB" id="A0AAW8Z5Z4"/>
<evidence type="ECO:0000313" key="4">
    <source>
        <dbReference type="Proteomes" id="UP001284654"/>
    </source>
</evidence>
<dbReference type="Proteomes" id="UP001284654">
    <property type="component" value="Unassembled WGS sequence"/>
</dbReference>
<organism evidence="3 4">
    <name type="scientific">Acinetobacter indicus</name>
    <dbReference type="NCBI Taxonomy" id="756892"/>
    <lineage>
        <taxon>Bacteria</taxon>
        <taxon>Pseudomonadati</taxon>
        <taxon>Pseudomonadota</taxon>
        <taxon>Gammaproteobacteria</taxon>
        <taxon>Moraxellales</taxon>
        <taxon>Moraxellaceae</taxon>
        <taxon>Acinetobacter</taxon>
    </lineage>
</organism>
<name>A0AAW8Z5Z4_9GAMM</name>
<feature type="region of interest" description="Disordered" evidence="1">
    <location>
        <begin position="22"/>
        <end position="43"/>
    </location>
</feature>
<keyword evidence="2" id="KW-0732">Signal</keyword>
<evidence type="ECO:0000256" key="1">
    <source>
        <dbReference type="SAM" id="MobiDB-lite"/>
    </source>
</evidence>
<feature type="signal peptide" evidence="2">
    <location>
        <begin position="1"/>
        <end position="17"/>
    </location>
</feature>
<proteinExistence type="predicted"/>
<accession>A0AAW8Z5Z4</accession>
<feature type="chain" id="PRO_5044026971" evidence="2">
    <location>
        <begin position="18"/>
        <end position="43"/>
    </location>
</feature>
<evidence type="ECO:0000256" key="2">
    <source>
        <dbReference type="SAM" id="SignalP"/>
    </source>
</evidence>
<dbReference type="GeneID" id="76731741"/>
<comment type="caution">
    <text evidence="3">The sequence shown here is derived from an EMBL/GenBank/DDBJ whole genome shotgun (WGS) entry which is preliminary data.</text>
</comment>
<dbReference type="EMBL" id="JAWJYY010000001">
    <property type="protein sequence ID" value="MDV4316974.1"/>
    <property type="molecule type" value="Genomic_DNA"/>
</dbReference>
<dbReference type="RefSeq" id="WP_005180959.1">
    <property type="nucleotide sequence ID" value="NZ_CAXNYR010000003.1"/>
</dbReference>
<reference evidence="3" key="1">
    <citation type="submission" date="2023-10" db="EMBL/GenBank/DDBJ databases">
        <authorList>
            <person name="Sykes E.M.E."/>
            <person name="Khan I.U.H."/>
            <person name="Kumar A."/>
        </authorList>
    </citation>
    <scope>NUCLEOTIDE SEQUENCE</scope>
    <source>
        <strain evidence="3">IK5</strain>
    </source>
</reference>
<dbReference type="PROSITE" id="PS51257">
    <property type="entry name" value="PROKAR_LIPOPROTEIN"/>
    <property type="match status" value="1"/>
</dbReference>
<evidence type="ECO:0000313" key="3">
    <source>
        <dbReference type="EMBL" id="MDV4316974.1"/>
    </source>
</evidence>
<gene>
    <name evidence="3" type="ORF">MSG88_14720</name>
</gene>
<protein>
    <submittedName>
        <fullName evidence="3">Uncharacterized protein</fullName>
    </submittedName>
</protein>
<sequence length="43" mass="4611">MKYLMILLAMGAFGLSACDTANDRDGDGTMLNQDRDGDGRADD</sequence>